<accession>A0A2T7EQE2</accession>
<evidence type="ECO:0000313" key="2">
    <source>
        <dbReference type="EMBL" id="PUZ70046.1"/>
    </source>
</evidence>
<feature type="compositionally biased region" description="Basic and acidic residues" evidence="1">
    <location>
        <begin position="55"/>
        <end position="69"/>
    </location>
</feature>
<name>A0A2T7EQE2_9POAL</name>
<dbReference type="Proteomes" id="UP000244336">
    <property type="component" value="Chromosome 2"/>
</dbReference>
<dbReference type="EMBL" id="CM009750">
    <property type="protein sequence ID" value="PUZ70046.1"/>
    <property type="molecule type" value="Genomic_DNA"/>
</dbReference>
<feature type="region of interest" description="Disordered" evidence="1">
    <location>
        <begin position="36"/>
        <end position="108"/>
    </location>
</feature>
<evidence type="ECO:0000256" key="1">
    <source>
        <dbReference type="SAM" id="MobiDB-lite"/>
    </source>
</evidence>
<proteinExistence type="predicted"/>
<organism evidence="2 3">
    <name type="scientific">Panicum hallii var. hallii</name>
    <dbReference type="NCBI Taxonomy" id="1504633"/>
    <lineage>
        <taxon>Eukaryota</taxon>
        <taxon>Viridiplantae</taxon>
        <taxon>Streptophyta</taxon>
        <taxon>Embryophyta</taxon>
        <taxon>Tracheophyta</taxon>
        <taxon>Spermatophyta</taxon>
        <taxon>Magnoliopsida</taxon>
        <taxon>Liliopsida</taxon>
        <taxon>Poales</taxon>
        <taxon>Poaceae</taxon>
        <taxon>PACMAD clade</taxon>
        <taxon>Panicoideae</taxon>
        <taxon>Panicodae</taxon>
        <taxon>Paniceae</taxon>
        <taxon>Panicinae</taxon>
        <taxon>Panicum</taxon>
        <taxon>Panicum sect. Panicum</taxon>
    </lineage>
</organism>
<dbReference type="OrthoDB" id="10434551at2759"/>
<keyword evidence="3" id="KW-1185">Reference proteome</keyword>
<evidence type="ECO:0000313" key="3">
    <source>
        <dbReference type="Proteomes" id="UP000244336"/>
    </source>
</evidence>
<dbReference type="Gramene" id="PUZ70046">
    <property type="protein sequence ID" value="PUZ70046"/>
    <property type="gene ID" value="GQ55_2G192400"/>
</dbReference>
<gene>
    <name evidence="2" type="ORF">GQ55_2G192400</name>
</gene>
<sequence>MVAARLFHDDDEPRLALGERYEYTLKTKSGDVVCHNYSTPSHMPDSPAPKPHFRVVGDRTPTPKDKEQAKSVALSPSRSKIRRHRSPPPIKWLPGQYESSEEKTPKGPTVAQLVRTILEMHKEHKKLSDQVAKSALELKALRMIMRLFITVFAPR</sequence>
<protein>
    <submittedName>
        <fullName evidence="2">Uncharacterized protein</fullName>
    </submittedName>
</protein>
<dbReference type="AlphaFoldDB" id="A0A2T7EQE2"/>
<reference evidence="2 3" key="1">
    <citation type="submission" date="2018-04" db="EMBL/GenBank/DDBJ databases">
        <title>WGS assembly of Panicum hallii var. hallii HAL2.</title>
        <authorList>
            <person name="Lovell J."/>
            <person name="Jenkins J."/>
            <person name="Lowry D."/>
            <person name="Mamidi S."/>
            <person name="Sreedasyam A."/>
            <person name="Weng X."/>
            <person name="Barry K."/>
            <person name="Bonette J."/>
            <person name="Campitelli B."/>
            <person name="Daum C."/>
            <person name="Gordon S."/>
            <person name="Gould B."/>
            <person name="Lipzen A."/>
            <person name="MacQueen A."/>
            <person name="Palacio-Mejia J."/>
            <person name="Plott C."/>
            <person name="Shakirov E."/>
            <person name="Shu S."/>
            <person name="Yoshinaga Y."/>
            <person name="Zane M."/>
            <person name="Rokhsar D."/>
            <person name="Grimwood J."/>
            <person name="Schmutz J."/>
            <person name="Juenger T."/>
        </authorList>
    </citation>
    <scope>NUCLEOTIDE SEQUENCE [LARGE SCALE GENOMIC DNA]</scope>
    <source>
        <strain evidence="3">cv. HAL2</strain>
    </source>
</reference>